<dbReference type="InterPro" id="IPR016194">
    <property type="entry name" value="SPOC-like_C_dom_sf"/>
</dbReference>
<comment type="subunit">
    <text evidence="2">Homodimer. Interacts with LigD.</text>
</comment>
<dbReference type="PANTHER" id="PTHR41251:SF1">
    <property type="entry name" value="NON-HOMOLOGOUS END JOINING PROTEIN KU"/>
    <property type="match status" value="1"/>
</dbReference>
<dbReference type="PANTHER" id="PTHR41251">
    <property type="entry name" value="NON-HOMOLOGOUS END JOINING PROTEIN KU"/>
    <property type="match status" value="1"/>
</dbReference>
<reference evidence="5" key="1">
    <citation type="submission" date="2022-05" db="EMBL/GenBank/DDBJ databases">
        <title>An RpoN-dependent PEP-CTERM gene is involved in floc formation of an Aquincola tertiaricarbonis strain.</title>
        <authorList>
            <person name="Qiu D."/>
            <person name="Xia M."/>
        </authorList>
    </citation>
    <scope>NUCLEOTIDE SEQUENCE</scope>
    <source>
        <strain evidence="5">RN12</strain>
    </source>
</reference>
<keyword evidence="6" id="KW-1185">Reference proteome</keyword>
<dbReference type="SUPFAM" id="SSF100939">
    <property type="entry name" value="SPOC domain-like"/>
    <property type="match status" value="1"/>
</dbReference>
<accession>A0ABY4S028</accession>
<proteinExistence type="inferred from homology"/>
<feature type="compositionally biased region" description="Low complexity" evidence="3">
    <location>
        <begin position="274"/>
        <end position="302"/>
    </location>
</feature>
<feature type="region of interest" description="Disordered" evidence="3">
    <location>
        <begin position="263"/>
        <end position="316"/>
    </location>
</feature>
<keyword evidence="2" id="KW-0227">DNA damage</keyword>
<dbReference type="NCBIfam" id="TIGR02772">
    <property type="entry name" value="Ku_bact"/>
    <property type="match status" value="1"/>
</dbReference>
<keyword evidence="1 2" id="KW-0238">DNA-binding</keyword>
<evidence type="ECO:0000256" key="2">
    <source>
        <dbReference type="HAMAP-Rule" id="MF_01875"/>
    </source>
</evidence>
<dbReference type="EMBL" id="CP097635">
    <property type="protein sequence ID" value="URI06094.1"/>
    <property type="molecule type" value="Genomic_DNA"/>
</dbReference>
<protein>
    <recommendedName>
        <fullName evidence="2">Non-homologous end joining protein Ku</fullName>
    </recommendedName>
</protein>
<dbReference type="HAMAP" id="MF_01875">
    <property type="entry name" value="Prokaryotic_Ku"/>
    <property type="match status" value="1"/>
</dbReference>
<dbReference type="Gene3D" id="2.40.290.10">
    <property type="match status" value="1"/>
</dbReference>
<dbReference type="RefSeq" id="WP_250194359.1">
    <property type="nucleotide sequence ID" value="NZ_CP097635.1"/>
</dbReference>
<feature type="domain" description="Ku" evidence="4">
    <location>
        <begin position="53"/>
        <end position="181"/>
    </location>
</feature>
<evidence type="ECO:0000256" key="1">
    <source>
        <dbReference type="ARBA" id="ARBA00023125"/>
    </source>
</evidence>
<keyword evidence="2" id="KW-0233">DNA recombination</keyword>
<evidence type="ECO:0000256" key="3">
    <source>
        <dbReference type="SAM" id="MobiDB-lite"/>
    </source>
</evidence>
<gene>
    <name evidence="2" type="primary">ku</name>
    <name evidence="5" type="ORF">MW290_09125</name>
</gene>
<evidence type="ECO:0000313" key="6">
    <source>
        <dbReference type="Proteomes" id="UP001056201"/>
    </source>
</evidence>
<sequence>MPRVIWKGAISFGLVYVPVALYPGAQDTGISFDWLDKRSMDPVGYKRINKRTGKDIDKDNIVKGLKQDSGDYVILSEDEINAAYPKSTQVIEIEHFVKADQIPFTYLEKPYLLAPLGKGEKVYALLREAMVDAGVIAVARVVMHTKESLAALIPDGDALLLNTLRWASQVRSREELKLPPAGKKAAGLKDAELAMAQQLIGEMVSDWDPSQYQDRFSDAIHALAAKKVEAGETAQVAPLENADEAPAASNVVDLSELLRRSLAGRKGGDAPAGKTSRTTAKTAAKTVAKAPAKASTKTPARTPAKKPARKPVRKAA</sequence>
<dbReference type="Proteomes" id="UP001056201">
    <property type="component" value="Chromosome 1"/>
</dbReference>
<dbReference type="Pfam" id="PF02735">
    <property type="entry name" value="Ku"/>
    <property type="match status" value="1"/>
</dbReference>
<organism evidence="5 6">
    <name type="scientific">Aquincola tertiaricarbonis</name>
    <dbReference type="NCBI Taxonomy" id="391953"/>
    <lineage>
        <taxon>Bacteria</taxon>
        <taxon>Pseudomonadati</taxon>
        <taxon>Pseudomonadota</taxon>
        <taxon>Betaproteobacteria</taxon>
        <taxon>Burkholderiales</taxon>
        <taxon>Sphaerotilaceae</taxon>
        <taxon>Aquincola</taxon>
    </lineage>
</organism>
<dbReference type="SMART" id="SM00559">
    <property type="entry name" value="Ku78"/>
    <property type="match status" value="1"/>
</dbReference>
<comment type="similarity">
    <text evidence="2">Belongs to the prokaryotic Ku family.</text>
</comment>
<keyword evidence="2" id="KW-0234">DNA repair</keyword>
<evidence type="ECO:0000259" key="4">
    <source>
        <dbReference type="SMART" id="SM00559"/>
    </source>
</evidence>
<dbReference type="CDD" id="cd00789">
    <property type="entry name" value="KU_like"/>
    <property type="match status" value="1"/>
</dbReference>
<feature type="compositionally biased region" description="Basic residues" evidence="3">
    <location>
        <begin position="303"/>
        <end position="316"/>
    </location>
</feature>
<name>A0ABY4S028_AQUTE</name>
<dbReference type="InterPro" id="IPR006164">
    <property type="entry name" value="DNA_bd_Ku70/Ku80"/>
</dbReference>
<dbReference type="PIRSF" id="PIRSF006493">
    <property type="entry name" value="Prok_Ku"/>
    <property type="match status" value="1"/>
</dbReference>
<evidence type="ECO:0000313" key="5">
    <source>
        <dbReference type="EMBL" id="URI06094.1"/>
    </source>
</evidence>
<dbReference type="InterPro" id="IPR009187">
    <property type="entry name" value="Prok_Ku"/>
</dbReference>
<comment type="function">
    <text evidence="2">With LigD forms a non-homologous end joining (NHEJ) DNA repair enzyme, which repairs dsDNA breaks with reduced fidelity. Binds linear dsDNA with 5'- and 3'- overhangs but not closed circular dsDNA nor ssDNA. Recruits and stimulates the ligase activity of LigD.</text>
</comment>